<feature type="transmembrane region" description="Helical" evidence="1">
    <location>
        <begin position="6"/>
        <end position="28"/>
    </location>
</feature>
<comment type="caution">
    <text evidence="2">The sequence shown here is derived from an EMBL/GenBank/DDBJ whole genome shotgun (WGS) entry which is preliminary data.</text>
</comment>
<keyword evidence="1" id="KW-0472">Membrane</keyword>
<evidence type="ECO:0000256" key="1">
    <source>
        <dbReference type="SAM" id="Phobius"/>
    </source>
</evidence>
<gene>
    <name evidence="2" type="ORF">LPH55_10065</name>
</gene>
<keyword evidence="3" id="KW-1185">Reference proteome</keyword>
<sequence length="105" mass="11392">MSPKPLISGHVSDSAVAAVMGTIANIIIKRRINVKAQRRLADIQVCLSPPSQCVGSPTSAMSTRSSRMKQAVHRDIEINKASTTTQSLLNSRDQRAILRISVTRP</sequence>
<dbReference type="Proteomes" id="UP001430701">
    <property type="component" value="Unassembled WGS sequence"/>
</dbReference>
<dbReference type="EMBL" id="JAJPPU010000002">
    <property type="protein sequence ID" value="MCD8473790.1"/>
    <property type="molecule type" value="Genomic_DNA"/>
</dbReference>
<keyword evidence="1" id="KW-1133">Transmembrane helix</keyword>
<accession>A0ABS8TY19</accession>
<organism evidence="2 3">
    <name type="scientific">Xylella taiwanensis</name>
    <dbReference type="NCBI Taxonomy" id="1444770"/>
    <lineage>
        <taxon>Bacteria</taxon>
        <taxon>Pseudomonadati</taxon>
        <taxon>Pseudomonadota</taxon>
        <taxon>Gammaproteobacteria</taxon>
        <taxon>Lysobacterales</taxon>
        <taxon>Lysobacteraceae</taxon>
        <taxon>Xylella</taxon>
    </lineage>
</organism>
<evidence type="ECO:0000313" key="2">
    <source>
        <dbReference type="EMBL" id="MCD8473790.1"/>
    </source>
</evidence>
<name>A0ABS8TY19_9GAMM</name>
<keyword evidence="1" id="KW-0812">Transmembrane</keyword>
<proteinExistence type="predicted"/>
<protein>
    <submittedName>
        <fullName evidence="2">Uncharacterized protein</fullName>
    </submittedName>
</protein>
<dbReference type="GeneID" id="68900685"/>
<dbReference type="RefSeq" id="WP_152536663.1">
    <property type="nucleotide sequence ID" value="NZ_CP053627.1"/>
</dbReference>
<reference evidence="2" key="1">
    <citation type="submission" date="2021-11" db="EMBL/GenBank/DDBJ databases">
        <title>Genome sequence of Xylella taiwanensis PLS432.</title>
        <authorList>
            <person name="Weng L.-W."/>
            <person name="Su C.-C."/>
            <person name="Tsai C.-W."/>
            <person name="Kuo C.-H."/>
        </authorList>
    </citation>
    <scope>NUCLEOTIDE SEQUENCE</scope>
    <source>
        <strain evidence="2">PLS432</strain>
    </source>
</reference>
<evidence type="ECO:0000313" key="3">
    <source>
        <dbReference type="Proteomes" id="UP001430701"/>
    </source>
</evidence>